<proteinExistence type="predicted"/>
<gene>
    <name evidence="2" type="ORF">MPRG_65870</name>
</gene>
<name>A0ABQ1CGL0_9MYCO</name>
<evidence type="ECO:0000313" key="2">
    <source>
        <dbReference type="EMBL" id="GFG83311.1"/>
    </source>
</evidence>
<sequence length="148" mass="16591">MAGQRQWVVHPNRSEPGPDEPGRNGHFRAEARTRKPVPSSTCRARVELPQELLHLADPDGAVTFGGYDWSFVVGAAHTFARLRTEVEVPPPFGFKFKRNGPWHWWDGTTTAASILEGADAAERVRPFLEQLFPGAQIKLTDLRYGRSE</sequence>
<protein>
    <submittedName>
        <fullName evidence="2">Uncharacterized protein</fullName>
    </submittedName>
</protein>
<organism evidence="2 3">
    <name type="scientific">Mycobacterium paragordonae</name>
    <dbReference type="NCBI Taxonomy" id="1389713"/>
    <lineage>
        <taxon>Bacteria</taxon>
        <taxon>Bacillati</taxon>
        <taxon>Actinomycetota</taxon>
        <taxon>Actinomycetes</taxon>
        <taxon>Mycobacteriales</taxon>
        <taxon>Mycobacteriaceae</taxon>
        <taxon>Mycobacterium</taxon>
    </lineage>
</organism>
<keyword evidence="3" id="KW-1185">Reference proteome</keyword>
<dbReference type="Proteomes" id="UP000465240">
    <property type="component" value="Unassembled WGS sequence"/>
</dbReference>
<evidence type="ECO:0000256" key="1">
    <source>
        <dbReference type="SAM" id="MobiDB-lite"/>
    </source>
</evidence>
<feature type="region of interest" description="Disordered" evidence="1">
    <location>
        <begin position="1"/>
        <end position="38"/>
    </location>
</feature>
<evidence type="ECO:0000313" key="3">
    <source>
        <dbReference type="Proteomes" id="UP000465240"/>
    </source>
</evidence>
<comment type="caution">
    <text evidence="2">The sequence shown here is derived from an EMBL/GenBank/DDBJ whole genome shotgun (WGS) entry which is preliminary data.</text>
</comment>
<dbReference type="EMBL" id="BLKX01000005">
    <property type="protein sequence ID" value="GFG83311.1"/>
    <property type="molecule type" value="Genomic_DNA"/>
</dbReference>
<reference evidence="2 3" key="1">
    <citation type="journal article" date="2019" name="Emerg. Microbes Infect.">
        <title>Comprehensive subspecies identification of 175 nontuberculous mycobacteria species based on 7547 genomic profiles.</title>
        <authorList>
            <person name="Matsumoto Y."/>
            <person name="Kinjo T."/>
            <person name="Motooka D."/>
            <person name="Nabeya D."/>
            <person name="Jung N."/>
            <person name="Uechi K."/>
            <person name="Horii T."/>
            <person name="Iida T."/>
            <person name="Fujita J."/>
            <person name="Nakamura S."/>
        </authorList>
    </citation>
    <scope>NUCLEOTIDE SEQUENCE [LARGE SCALE GENOMIC DNA]</scope>
    <source>
        <strain evidence="2 3">JCM 18565</strain>
    </source>
</reference>
<accession>A0ABQ1CGL0</accession>
<feature type="compositionally biased region" description="Basic and acidic residues" evidence="1">
    <location>
        <begin position="20"/>
        <end position="33"/>
    </location>
</feature>
<dbReference type="RefSeq" id="WP_120795288.1">
    <property type="nucleotide sequence ID" value="NZ_BLKX01000005.1"/>
</dbReference>